<evidence type="ECO:0000259" key="19">
    <source>
        <dbReference type="PROSITE" id="PS50173"/>
    </source>
</evidence>
<evidence type="ECO:0000256" key="4">
    <source>
        <dbReference type="ARBA" id="ARBA00022457"/>
    </source>
</evidence>
<dbReference type="GO" id="GO:0003887">
    <property type="term" value="F:DNA-directed DNA polymerase activity"/>
    <property type="evidence" value="ECO:0007669"/>
    <property type="project" value="UniProtKB-UniRule"/>
</dbReference>
<evidence type="ECO:0000256" key="6">
    <source>
        <dbReference type="ARBA" id="ARBA00022679"/>
    </source>
</evidence>
<dbReference type="AlphaFoldDB" id="A0A7W3LSZ4"/>
<feature type="compositionally biased region" description="Basic and acidic residues" evidence="18">
    <location>
        <begin position="422"/>
        <end position="432"/>
    </location>
</feature>
<evidence type="ECO:0000256" key="5">
    <source>
        <dbReference type="ARBA" id="ARBA00022490"/>
    </source>
</evidence>
<dbReference type="Proteomes" id="UP000572680">
    <property type="component" value="Unassembled WGS sequence"/>
</dbReference>
<evidence type="ECO:0000256" key="2">
    <source>
        <dbReference type="ARBA" id="ARBA00010945"/>
    </source>
</evidence>
<evidence type="ECO:0000256" key="3">
    <source>
        <dbReference type="ARBA" id="ARBA00011245"/>
    </source>
</evidence>
<dbReference type="Gene3D" id="3.40.1170.60">
    <property type="match status" value="1"/>
</dbReference>
<dbReference type="InterPro" id="IPR050116">
    <property type="entry name" value="DNA_polymerase-Y"/>
</dbReference>
<comment type="subunit">
    <text evidence="3 17">Monomer.</text>
</comment>
<dbReference type="InterPro" id="IPR043502">
    <property type="entry name" value="DNA/RNA_pol_sf"/>
</dbReference>
<dbReference type="GO" id="GO:0003684">
    <property type="term" value="F:damaged DNA binding"/>
    <property type="evidence" value="ECO:0007669"/>
    <property type="project" value="InterPro"/>
</dbReference>
<dbReference type="GO" id="GO:0042276">
    <property type="term" value="P:error-prone translesion synthesis"/>
    <property type="evidence" value="ECO:0007669"/>
    <property type="project" value="TreeGrafter"/>
</dbReference>
<dbReference type="InterPro" id="IPR017961">
    <property type="entry name" value="DNA_pol_Y-fam_little_finger"/>
</dbReference>
<feature type="active site" evidence="17">
    <location>
        <position position="124"/>
    </location>
</feature>
<keyword evidence="11 17" id="KW-0460">Magnesium</keyword>
<keyword evidence="6 17" id="KW-0808">Transferase</keyword>
<keyword evidence="14 17" id="KW-0234">DNA repair</keyword>
<dbReference type="NCBIfam" id="NF003015">
    <property type="entry name" value="PRK03858.1"/>
    <property type="match status" value="1"/>
</dbReference>
<feature type="region of interest" description="Disordered" evidence="18">
    <location>
        <begin position="398"/>
        <end position="432"/>
    </location>
</feature>
<comment type="caution">
    <text evidence="20">The sequence shown here is derived from an EMBL/GenBank/DDBJ whole genome shotgun (WGS) entry which is preliminary data.</text>
</comment>
<evidence type="ECO:0000256" key="8">
    <source>
        <dbReference type="ARBA" id="ARBA00022705"/>
    </source>
</evidence>
<dbReference type="Gene3D" id="3.30.1490.100">
    <property type="entry name" value="DNA polymerase, Y-family, little finger domain"/>
    <property type="match status" value="1"/>
</dbReference>
<dbReference type="RefSeq" id="WP_182845882.1">
    <property type="nucleotide sequence ID" value="NZ_BAAALP010000056.1"/>
</dbReference>
<dbReference type="FunFam" id="3.30.1490.100:FF:000004">
    <property type="entry name" value="DNA polymerase IV"/>
    <property type="match status" value="1"/>
</dbReference>
<keyword evidence="8 17" id="KW-0235">DNA replication</keyword>
<evidence type="ECO:0000256" key="15">
    <source>
        <dbReference type="ARBA" id="ARBA00025589"/>
    </source>
</evidence>
<dbReference type="PROSITE" id="PS50173">
    <property type="entry name" value="UMUC"/>
    <property type="match status" value="1"/>
</dbReference>
<dbReference type="SUPFAM" id="SSF56672">
    <property type="entry name" value="DNA/RNA polymerases"/>
    <property type="match status" value="1"/>
</dbReference>
<dbReference type="Pfam" id="PF11799">
    <property type="entry name" value="IMS_C"/>
    <property type="match status" value="1"/>
</dbReference>
<accession>A0A7W3LSZ4</accession>
<feature type="binding site" evidence="17">
    <location>
        <position position="29"/>
    </location>
    <ligand>
        <name>Mg(2+)</name>
        <dbReference type="ChEBI" id="CHEBI:18420"/>
    </ligand>
</feature>
<evidence type="ECO:0000256" key="7">
    <source>
        <dbReference type="ARBA" id="ARBA00022695"/>
    </source>
</evidence>
<keyword evidence="5 17" id="KW-0963">Cytoplasm</keyword>
<keyword evidence="7 17" id="KW-0548">Nucleotidyltransferase</keyword>
<keyword evidence="4 17" id="KW-0515">Mutator protein</keyword>
<comment type="catalytic activity">
    <reaction evidence="16 17">
        <text>DNA(n) + a 2'-deoxyribonucleoside 5'-triphosphate = DNA(n+1) + diphosphate</text>
        <dbReference type="Rhea" id="RHEA:22508"/>
        <dbReference type="Rhea" id="RHEA-COMP:17339"/>
        <dbReference type="Rhea" id="RHEA-COMP:17340"/>
        <dbReference type="ChEBI" id="CHEBI:33019"/>
        <dbReference type="ChEBI" id="CHEBI:61560"/>
        <dbReference type="ChEBI" id="CHEBI:173112"/>
        <dbReference type="EC" id="2.7.7.7"/>
    </reaction>
</comment>
<evidence type="ECO:0000256" key="13">
    <source>
        <dbReference type="ARBA" id="ARBA00023125"/>
    </source>
</evidence>
<dbReference type="Gene3D" id="3.30.70.270">
    <property type="match status" value="1"/>
</dbReference>
<comment type="similarity">
    <text evidence="2 17">Belongs to the DNA polymerase type-Y family.</text>
</comment>
<evidence type="ECO:0000256" key="1">
    <source>
        <dbReference type="ARBA" id="ARBA00004496"/>
    </source>
</evidence>
<keyword evidence="13 17" id="KW-0238">DNA-binding</keyword>
<organism evidence="20 21">
    <name type="scientific">Actinomadura namibiensis</name>
    <dbReference type="NCBI Taxonomy" id="182080"/>
    <lineage>
        <taxon>Bacteria</taxon>
        <taxon>Bacillati</taxon>
        <taxon>Actinomycetota</taxon>
        <taxon>Actinomycetes</taxon>
        <taxon>Streptosporangiales</taxon>
        <taxon>Thermomonosporaceae</taxon>
        <taxon>Actinomadura</taxon>
    </lineage>
</organism>
<evidence type="ECO:0000256" key="16">
    <source>
        <dbReference type="ARBA" id="ARBA00049244"/>
    </source>
</evidence>
<evidence type="ECO:0000256" key="9">
    <source>
        <dbReference type="ARBA" id="ARBA00022723"/>
    </source>
</evidence>
<evidence type="ECO:0000256" key="10">
    <source>
        <dbReference type="ARBA" id="ARBA00022763"/>
    </source>
</evidence>
<dbReference type="FunFam" id="3.40.1170.60:FF:000001">
    <property type="entry name" value="DNA polymerase IV"/>
    <property type="match status" value="1"/>
</dbReference>
<sequence>MSRKQQLHRPGPPPGPPADDTGCPILHVDMDAFFVSVELLDRPELRGRPVIVGGTGPRGVVAAASYEVRRFGVHSAMPMSRARRLCPQAVVLPGDHDKYRRVSAAVFEIFHSVTPLVEPLSLDEAFLDVAGARRLLGSPAAIAQRIRRQVWEQQGITCSVGVAANKFVAKLASTRCKPDGMLVVPADGVTEFLHPLPVASLWGVGERTEQTLARLGLRTVGQLAQTPLTVLRRELGNAMGAHLYELAWGRDPRAVTPHTPDKSIGAEETFDTDIADPETIRRELLRLAEKVGARLRGGGLAGRTVSVKLRTGDFKTVTRSRTLDAATDLARVIYVTACELYEGSGLERVRLRLVGVRVENLGPADQAPRQLAFDEPETGWREAERAIDQVAHRFGAGAVRPASLVRPADRGGPGGGTPGDAGDGRDGGGGRR</sequence>
<dbReference type="InterPro" id="IPR001126">
    <property type="entry name" value="UmuC"/>
</dbReference>
<dbReference type="GO" id="GO:0009432">
    <property type="term" value="P:SOS response"/>
    <property type="evidence" value="ECO:0007669"/>
    <property type="project" value="TreeGrafter"/>
</dbReference>
<evidence type="ECO:0000313" key="20">
    <source>
        <dbReference type="EMBL" id="MBA8953720.1"/>
    </source>
</evidence>
<dbReference type="NCBIfam" id="NF002751">
    <property type="entry name" value="PRK02794.1"/>
    <property type="match status" value="1"/>
</dbReference>
<proteinExistence type="inferred from homology"/>
<dbReference type="PANTHER" id="PTHR11076:SF33">
    <property type="entry name" value="DNA POLYMERASE KAPPA"/>
    <property type="match status" value="1"/>
</dbReference>
<comment type="subcellular location">
    <subcellularLocation>
        <location evidence="1 17">Cytoplasm</location>
    </subcellularLocation>
</comment>
<dbReference type="GO" id="GO:0006261">
    <property type="term" value="P:DNA-templated DNA replication"/>
    <property type="evidence" value="ECO:0007669"/>
    <property type="project" value="UniProtKB-UniRule"/>
</dbReference>
<evidence type="ECO:0000256" key="18">
    <source>
        <dbReference type="SAM" id="MobiDB-lite"/>
    </source>
</evidence>
<dbReference type="InterPro" id="IPR036775">
    <property type="entry name" value="DNA_pol_Y-fam_lit_finger_sf"/>
</dbReference>
<keyword evidence="21" id="KW-1185">Reference proteome</keyword>
<keyword evidence="10 17" id="KW-0227">DNA damage</keyword>
<gene>
    <name evidence="17" type="primary">dinB</name>
    <name evidence="20" type="ORF">HNR61_005373</name>
</gene>
<evidence type="ECO:0000256" key="12">
    <source>
        <dbReference type="ARBA" id="ARBA00022932"/>
    </source>
</evidence>
<comment type="function">
    <text evidence="15 17">Poorly processive, error-prone DNA polymerase involved in untargeted mutagenesis. Copies undamaged DNA at stalled replication forks, which arise in vivo from mismatched or misaligned primer ends. These misaligned primers can be extended by PolIV. Exhibits no 3'-5' exonuclease (proofreading) activity. May be involved in translesional synthesis, in conjunction with the beta clamp from PolIII.</text>
</comment>
<dbReference type="InterPro" id="IPR022880">
    <property type="entry name" value="DNApol_IV"/>
</dbReference>
<dbReference type="HAMAP" id="MF_01113">
    <property type="entry name" value="DNApol_IV"/>
    <property type="match status" value="1"/>
</dbReference>
<dbReference type="Pfam" id="PF00817">
    <property type="entry name" value="IMS"/>
    <property type="match status" value="1"/>
</dbReference>
<feature type="site" description="Substrate discrimination" evidence="17">
    <location>
        <position position="34"/>
    </location>
</feature>
<evidence type="ECO:0000256" key="17">
    <source>
        <dbReference type="HAMAP-Rule" id="MF_01113"/>
    </source>
</evidence>
<protein>
    <recommendedName>
        <fullName evidence="17">DNA polymerase IV</fullName>
        <shortName evidence="17">Pol IV</shortName>
        <ecNumber evidence="17">2.7.7.7</ecNumber>
    </recommendedName>
</protein>
<dbReference type="GO" id="GO:0006281">
    <property type="term" value="P:DNA repair"/>
    <property type="evidence" value="ECO:0007669"/>
    <property type="project" value="UniProtKB-UniRule"/>
</dbReference>
<comment type="cofactor">
    <cofactor evidence="17">
        <name>Mg(2+)</name>
        <dbReference type="ChEBI" id="CHEBI:18420"/>
    </cofactor>
    <text evidence="17">Binds 2 magnesium ions per subunit.</text>
</comment>
<dbReference type="NCBIfam" id="NF002882">
    <property type="entry name" value="PRK03348.1"/>
    <property type="match status" value="1"/>
</dbReference>
<dbReference type="EC" id="2.7.7.7" evidence="17"/>
<dbReference type="CDD" id="cd03586">
    <property type="entry name" value="PolY_Pol_IV_kappa"/>
    <property type="match status" value="1"/>
</dbReference>
<evidence type="ECO:0000313" key="21">
    <source>
        <dbReference type="Proteomes" id="UP000572680"/>
    </source>
</evidence>
<dbReference type="EMBL" id="JACJIA010000007">
    <property type="protein sequence ID" value="MBA8953720.1"/>
    <property type="molecule type" value="Genomic_DNA"/>
</dbReference>
<keyword evidence="9 17" id="KW-0479">Metal-binding</keyword>
<reference evidence="20 21" key="1">
    <citation type="submission" date="2020-08" db="EMBL/GenBank/DDBJ databases">
        <title>Genomic Encyclopedia of Type Strains, Phase IV (KMG-IV): sequencing the most valuable type-strain genomes for metagenomic binning, comparative biology and taxonomic classification.</title>
        <authorList>
            <person name="Goeker M."/>
        </authorList>
    </citation>
    <scope>NUCLEOTIDE SEQUENCE [LARGE SCALE GENOMIC DNA]</scope>
    <source>
        <strain evidence="20 21">DSM 44197</strain>
    </source>
</reference>
<dbReference type="GO" id="GO:0000287">
    <property type="term" value="F:magnesium ion binding"/>
    <property type="evidence" value="ECO:0007669"/>
    <property type="project" value="UniProtKB-UniRule"/>
</dbReference>
<dbReference type="Gene3D" id="1.10.150.20">
    <property type="entry name" value="5' to 3' exonuclease, C-terminal subdomain"/>
    <property type="match status" value="1"/>
</dbReference>
<name>A0A7W3LSZ4_ACTNM</name>
<dbReference type="InterPro" id="IPR053848">
    <property type="entry name" value="IMS_HHH_1"/>
</dbReference>
<evidence type="ECO:0000256" key="14">
    <source>
        <dbReference type="ARBA" id="ARBA00023204"/>
    </source>
</evidence>
<dbReference type="GO" id="GO:0005829">
    <property type="term" value="C:cytosol"/>
    <property type="evidence" value="ECO:0007669"/>
    <property type="project" value="TreeGrafter"/>
</dbReference>
<dbReference type="NCBIfam" id="NF002677">
    <property type="entry name" value="PRK02406.1"/>
    <property type="match status" value="1"/>
</dbReference>
<evidence type="ECO:0000256" key="11">
    <source>
        <dbReference type="ARBA" id="ARBA00022842"/>
    </source>
</evidence>
<dbReference type="PANTHER" id="PTHR11076">
    <property type="entry name" value="DNA REPAIR POLYMERASE UMUC / TRANSFERASE FAMILY MEMBER"/>
    <property type="match status" value="1"/>
</dbReference>
<keyword evidence="12 17" id="KW-0239">DNA-directed DNA polymerase</keyword>
<feature type="binding site" evidence="17">
    <location>
        <position position="123"/>
    </location>
    <ligand>
        <name>Mg(2+)</name>
        <dbReference type="ChEBI" id="CHEBI:18420"/>
    </ligand>
</feature>
<dbReference type="InterPro" id="IPR043128">
    <property type="entry name" value="Rev_trsase/Diguanyl_cyclase"/>
</dbReference>
<dbReference type="Pfam" id="PF21999">
    <property type="entry name" value="IMS_HHH_1"/>
    <property type="match status" value="1"/>
</dbReference>
<dbReference type="SUPFAM" id="SSF100879">
    <property type="entry name" value="Lesion bypass DNA polymerase (Y-family), little finger domain"/>
    <property type="match status" value="1"/>
</dbReference>
<feature type="domain" description="UmuC" evidence="19">
    <location>
        <begin position="25"/>
        <end position="205"/>
    </location>
</feature>
<feature type="region of interest" description="Disordered" evidence="18">
    <location>
        <begin position="1"/>
        <end position="22"/>
    </location>
</feature>
<feature type="compositionally biased region" description="Gly residues" evidence="18">
    <location>
        <begin position="411"/>
        <end position="421"/>
    </location>
</feature>